<name>A0A8H5GJW5_9AGAR</name>
<evidence type="ECO:0000259" key="1">
    <source>
        <dbReference type="Pfam" id="PF12697"/>
    </source>
</evidence>
<keyword evidence="5" id="KW-1185">Reference proteome</keyword>
<dbReference type="EMBL" id="JAACJN010000157">
    <property type="protein sequence ID" value="KAF5366101.1"/>
    <property type="molecule type" value="Genomic_DNA"/>
</dbReference>
<organism evidence="3 5">
    <name type="scientific">Collybiopsis confluens</name>
    <dbReference type="NCBI Taxonomy" id="2823264"/>
    <lineage>
        <taxon>Eukaryota</taxon>
        <taxon>Fungi</taxon>
        <taxon>Dikarya</taxon>
        <taxon>Basidiomycota</taxon>
        <taxon>Agaricomycotina</taxon>
        <taxon>Agaricomycetes</taxon>
        <taxon>Agaricomycetidae</taxon>
        <taxon>Agaricales</taxon>
        <taxon>Marasmiineae</taxon>
        <taxon>Omphalotaceae</taxon>
        <taxon>Collybiopsis</taxon>
    </lineage>
</organism>
<gene>
    <name evidence="4" type="ORF">D9757_012691</name>
    <name evidence="3" type="ORF">D9757_012696</name>
    <name evidence="2" type="ORF">D9757_012698</name>
</gene>
<evidence type="ECO:0000313" key="4">
    <source>
        <dbReference type="EMBL" id="KAF5366104.1"/>
    </source>
</evidence>
<sequence>MPTFTLPNQIQFFYQDSGAPAGNDNYLTFFIVHGHTYHSNLFLPVLSIGKSRAHRVILVNRREYSGSTPYSAEELAVFANGPDDARYKQLIDDGAHLSLLLDGLIKSLSLPKRVSIVGWSLGNIFTLPMVASITTLPEDVRARLALHVIRTIIWDAPSHPMGIRKDAYLPLWDETLPPEARGVEFGKWLTNYFPHSKLSERNFDTLEQREHDSSRKRTFEDLPMEELFKIIDLSPGSKCDTPLCEPPFAAMENKVVTEALFDSKVRQAWGDMKIWHMVGDYNPWNIIFCWWTFEAEVKKAKSPEPAINFTINKGANHFFMWDYPEACMDKLEFCATS</sequence>
<dbReference type="OrthoDB" id="3251587at2759"/>
<dbReference type="AlphaFoldDB" id="A0A8H5GJW5"/>
<feature type="domain" description="AB hydrolase-1" evidence="1">
    <location>
        <begin position="31"/>
        <end position="327"/>
    </location>
</feature>
<dbReference type="SUPFAM" id="SSF53474">
    <property type="entry name" value="alpha/beta-Hydrolases"/>
    <property type="match status" value="1"/>
</dbReference>
<dbReference type="Pfam" id="PF12697">
    <property type="entry name" value="Abhydrolase_6"/>
    <property type="match status" value="1"/>
</dbReference>
<evidence type="ECO:0000313" key="2">
    <source>
        <dbReference type="EMBL" id="KAF5366090.1"/>
    </source>
</evidence>
<evidence type="ECO:0000313" key="3">
    <source>
        <dbReference type="EMBL" id="KAF5366101.1"/>
    </source>
</evidence>
<dbReference type="InterPro" id="IPR000073">
    <property type="entry name" value="AB_hydrolase_1"/>
</dbReference>
<dbReference type="Proteomes" id="UP000518752">
    <property type="component" value="Unassembled WGS sequence"/>
</dbReference>
<accession>A0A8H5GJW5</accession>
<dbReference type="EMBL" id="JAACJN010000157">
    <property type="protein sequence ID" value="KAF5366090.1"/>
    <property type="molecule type" value="Genomic_DNA"/>
</dbReference>
<reference evidence="3 5" key="1">
    <citation type="journal article" date="2020" name="ISME J.">
        <title>Uncovering the hidden diversity of litter-decomposition mechanisms in mushroom-forming fungi.</title>
        <authorList>
            <person name="Floudas D."/>
            <person name="Bentzer J."/>
            <person name="Ahren D."/>
            <person name="Johansson T."/>
            <person name="Persson P."/>
            <person name="Tunlid A."/>
        </authorList>
    </citation>
    <scope>NUCLEOTIDE SEQUENCE [LARGE SCALE GENOMIC DNA]</scope>
    <source>
        <strain evidence="3 5">CBS 406.79</strain>
    </source>
</reference>
<dbReference type="InterPro" id="IPR029058">
    <property type="entry name" value="AB_hydrolase_fold"/>
</dbReference>
<comment type="caution">
    <text evidence="3">The sequence shown here is derived from an EMBL/GenBank/DDBJ whole genome shotgun (WGS) entry which is preliminary data.</text>
</comment>
<dbReference type="EMBL" id="JAACJN010000157">
    <property type="protein sequence ID" value="KAF5366104.1"/>
    <property type="molecule type" value="Genomic_DNA"/>
</dbReference>
<dbReference type="Gene3D" id="3.40.50.1820">
    <property type="entry name" value="alpha/beta hydrolase"/>
    <property type="match status" value="1"/>
</dbReference>
<protein>
    <recommendedName>
        <fullName evidence="1">AB hydrolase-1 domain-containing protein</fullName>
    </recommendedName>
</protein>
<evidence type="ECO:0000313" key="5">
    <source>
        <dbReference type="Proteomes" id="UP000518752"/>
    </source>
</evidence>
<proteinExistence type="predicted"/>